<proteinExistence type="predicted"/>
<dbReference type="EMBL" id="HBUF01379016">
    <property type="protein sequence ID" value="CAG6729488.1"/>
    <property type="molecule type" value="Transcribed_RNA"/>
</dbReference>
<dbReference type="AlphaFoldDB" id="A0A8D8YIJ2"/>
<reference evidence="1" key="1">
    <citation type="submission" date="2021-05" db="EMBL/GenBank/DDBJ databases">
        <authorList>
            <person name="Alioto T."/>
            <person name="Alioto T."/>
            <person name="Gomez Garrido J."/>
        </authorList>
    </citation>
    <scope>NUCLEOTIDE SEQUENCE</scope>
</reference>
<organism evidence="1">
    <name type="scientific">Cacopsylla melanoneura</name>
    <dbReference type="NCBI Taxonomy" id="428564"/>
    <lineage>
        <taxon>Eukaryota</taxon>
        <taxon>Metazoa</taxon>
        <taxon>Ecdysozoa</taxon>
        <taxon>Arthropoda</taxon>
        <taxon>Hexapoda</taxon>
        <taxon>Insecta</taxon>
        <taxon>Pterygota</taxon>
        <taxon>Neoptera</taxon>
        <taxon>Paraneoptera</taxon>
        <taxon>Hemiptera</taxon>
        <taxon>Sternorrhyncha</taxon>
        <taxon>Psylloidea</taxon>
        <taxon>Psyllidae</taxon>
        <taxon>Psyllinae</taxon>
        <taxon>Cacopsylla</taxon>
    </lineage>
</organism>
<protein>
    <submittedName>
        <fullName evidence="1">Uncharacterized protein</fullName>
    </submittedName>
</protein>
<accession>A0A8D8YIJ2</accession>
<name>A0A8D8YIJ2_9HEMI</name>
<evidence type="ECO:0000313" key="1">
    <source>
        <dbReference type="EMBL" id="CAG6729488.1"/>
    </source>
</evidence>
<sequence length="113" mass="13056">MWWKKSMTWCWKIGEQKCAILLRVWGFQLKGFGTFYTNLGMKKLCARWVPRLIKNDKEKASKNLPLPWPNCTNYDGNCCPIHPSHQTLLPATTICSLTSKNGLVERNLPPILH</sequence>